<comment type="caution">
    <text evidence="1">The sequence shown here is derived from an EMBL/GenBank/DDBJ whole genome shotgun (WGS) entry which is preliminary data.</text>
</comment>
<reference evidence="2" key="1">
    <citation type="journal article" date="2019" name="Int. J. Syst. Evol. Microbiol.">
        <title>The Global Catalogue of Microorganisms (GCM) 10K type strain sequencing project: providing services to taxonomists for standard genome sequencing and annotation.</title>
        <authorList>
            <consortium name="The Broad Institute Genomics Platform"/>
            <consortium name="The Broad Institute Genome Sequencing Center for Infectious Disease"/>
            <person name="Wu L."/>
            <person name="Ma J."/>
        </authorList>
    </citation>
    <scope>NUCLEOTIDE SEQUENCE [LARGE SCALE GENOMIC DNA]</scope>
    <source>
        <strain evidence="2">JCM 9651</strain>
    </source>
</reference>
<gene>
    <name evidence="1" type="ORF">GCM10020367_25920</name>
</gene>
<evidence type="ECO:0000313" key="1">
    <source>
        <dbReference type="EMBL" id="GAA3372150.1"/>
    </source>
</evidence>
<protein>
    <submittedName>
        <fullName evidence="1">Uncharacterized protein</fullName>
    </submittedName>
</protein>
<organism evidence="1 2">
    <name type="scientific">Streptomyces sannanensis</name>
    <dbReference type="NCBI Taxonomy" id="285536"/>
    <lineage>
        <taxon>Bacteria</taxon>
        <taxon>Bacillati</taxon>
        <taxon>Actinomycetota</taxon>
        <taxon>Actinomycetes</taxon>
        <taxon>Kitasatosporales</taxon>
        <taxon>Streptomycetaceae</taxon>
        <taxon>Streptomyces</taxon>
    </lineage>
</organism>
<name>A0ABP6SAH5_9ACTN</name>
<accession>A0ABP6SAH5</accession>
<sequence>MRRGALVERDEFVGLGSRQTAAAPQKVVEAVPLGAVGCHEDVEVHGRLLLQALGPYGPYYCGALSVSLAD</sequence>
<proteinExistence type="predicted"/>
<evidence type="ECO:0000313" key="2">
    <source>
        <dbReference type="Proteomes" id="UP001499990"/>
    </source>
</evidence>
<dbReference type="Proteomes" id="UP001499990">
    <property type="component" value="Unassembled WGS sequence"/>
</dbReference>
<keyword evidence="2" id="KW-1185">Reference proteome</keyword>
<dbReference type="EMBL" id="BAAAYL010000001">
    <property type="protein sequence ID" value="GAA3372150.1"/>
    <property type="molecule type" value="Genomic_DNA"/>
</dbReference>